<feature type="compositionally biased region" description="Low complexity" evidence="1">
    <location>
        <begin position="19"/>
        <end position="44"/>
    </location>
</feature>
<accession>A0A6J4S8Y0</accession>
<sequence length="57" mass="5799">ASATLSLNRGSPAHRPCLARRTTPRSARPATGDPAQQAQAAGQGLDRPLPAQGRAGL</sequence>
<proteinExistence type="predicted"/>
<organism evidence="2">
    <name type="scientific">uncultured Sphingomonas sp</name>
    <dbReference type="NCBI Taxonomy" id="158754"/>
    <lineage>
        <taxon>Bacteria</taxon>
        <taxon>Pseudomonadati</taxon>
        <taxon>Pseudomonadota</taxon>
        <taxon>Alphaproteobacteria</taxon>
        <taxon>Sphingomonadales</taxon>
        <taxon>Sphingomonadaceae</taxon>
        <taxon>Sphingomonas</taxon>
        <taxon>environmental samples</taxon>
    </lineage>
</organism>
<feature type="region of interest" description="Disordered" evidence="1">
    <location>
        <begin position="1"/>
        <end position="57"/>
    </location>
</feature>
<dbReference type="EMBL" id="CADCVZ010000005">
    <property type="protein sequence ID" value="CAA9492671.1"/>
    <property type="molecule type" value="Genomic_DNA"/>
</dbReference>
<protein>
    <submittedName>
        <fullName evidence="2">Uncharacterized protein</fullName>
    </submittedName>
</protein>
<dbReference type="AlphaFoldDB" id="A0A6J4S8Y0"/>
<name>A0A6J4S8Y0_9SPHN</name>
<evidence type="ECO:0000256" key="1">
    <source>
        <dbReference type="SAM" id="MobiDB-lite"/>
    </source>
</evidence>
<evidence type="ECO:0000313" key="2">
    <source>
        <dbReference type="EMBL" id="CAA9492671.1"/>
    </source>
</evidence>
<feature type="non-terminal residue" evidence="2">
    <location>
        <position position="57"/>
    </location>
</feature>
<gene>
    <name evidence="2" type="ORF">AVDCRST_MAG09-205</name>
</gene>
<feature type="non-terminal residue" evidence="2">
    <location>
        <position position="1"/>
    </location>
</feature>
<reference evidence="2" key="1">
    <citation type="submission" date="2020-02" db="EMBL/GenBank/DDBJ databases">
        <authorList>
            <person name="Meier V. D."/>
        </authorList>
    </citation>
    <scope>NUCLEOTIDE SEQUENCE</scope>
    <source>
        <strain evidence="2">AVDCRST_MAG09</strain>
    </source>
</reference>